<dbReference type="EMBL" id="KQ090427">
    <property type="protein sequence ID" value="KMS95883.1"/>
    <property type="molecule type" value="Genomic_DNA"/>
</dbReference>
<dbReference type="Gene3D" id="1.10.340.70">
    <property type="match status" value="1"/>
</dbReference>
<dbReference type="InterPro" id="IPR001584">
    <property type="entry name" value="Integrase_cat-core"/>
</dbReference>
<dbReference type="Proteomes" id="UP000035740">
    <property type="component" value="Unassembled WGS sequence"/>
</dbReference>
<organism evidence="3 4">
    <name type="scientific">Beta vulgaris subsp. vulgaris</name>
    <name type="common">Beet</name>
    <dbReference type="NCBI Taxonomy" id="3555"/>
    <lineage>
        <taxon>Eukaryota</taxon>
        <taxon>Viridiplantae</taxon>
        <taxon>Streptophyta</taxon>
        <taxon>Embryophyta</taxon>
        <taxon>Tracheophyta</taxon>
        <taxon>Spermatophyta</taxon>
        <taxon>Magnoliopsida</taxon>
        <taxon>eudicotyledons</taxon>
        <taxon>Gunneridae</taxon>
        <taxon>Pentapetalae</taxon>
        <taxon>Caryophyllales</taxon>
        <taxon>Chenopodiaceae</taxon>
        <taxon>Betoideae</taxon>
        <taxon>Beta</taxon>
    </lineage>
</organism>
<sequence>MTDDGKAAEFVKGQVDALRLVVDRPQRQAPPVSKPSSLLPSKKRKCMVIKGEATSSEEVMAIMGVELERPEPVEVPMEICLDDKRPERMLKVRFVLDSRLKNELVGRMSKWAIALSAYDIRFHPRTAIKSQALADFVAGFSPELEKLANDEVAKINQVNNESWVLFVDGSSNFRGAGLGIVLKSSQGGKVVRAICCEFRATNDEAEYEALIAGMTLAEDMGAKPLKVFIDSLLIVNQIKGEFAAKDSKMAMYLEIAQRKSRVFDPFDILQIPRDQNTQADALANLGSSLRDISFTFVPIVHLANPAVAKNVGDTITAMTEQLQDTQKVVGNIGNLVATSDPDAEEVSVSWKKPLYDYLTNDVLPADKTEACRIRFKASRYVLIQGVLFKKSAAGPYLRCFEKDQWEQVLEDMHEGTCGNHSRGRSLSNRALRMGYYWPTMKKDAIRYVAKCDSCQRHADMTHKPCEILHPTLTPWPFMKWGMDIVGKLPPSPGQKVFMLALTNYFSKWIEAGSFQQVRDKEVISFIYTNIICRFGVPSEIICDNGSQFISNKRRRFCDEWNMTLLTSTPRYPQANGQAESSNKTIIDTLKKRLTTKKGKWAEALPSILWANRTTPRTATGQTPFSLVYGCEAVLPSEVNVPTARSGLMMEQQNCDELVNDLDTIEELRDTALVRMAAQQQVVARSFNKNVQVKSFVEGDWVLRKVFQNTQEANDGKLGPKWEGPYQISKVVGNGAYQLVQRDGSSIPRSWNATHLKRYFF</sequence>
<dbReference type="PROSITE" id="PS50879">
    <property type="entry name" value="RNASE_H_1"/>
    <property type="match status" value="1"/>
</dbReference>
<dbReference type="InterPro" id="IPR012337">
    <property type="entry name" value="RNaseH-like_sf"/>
</dbReference>
<feature type="domain" description="Integrase catalytic" evidence="2">
    <location>
        <begin position="470"/>
        <end position="631"/>
    </location>
</feature>
<dbReference type="GO" id="GO:0003676">
    <property type="term" value="F:nucleic acid binding"/>
    <property type="evidence" value="ECO:0007669"/>
    <property type="project" value="InterPro"/>
</dbReference>
<protein>
    <submittedName>
        <fullName evidence="3">Uncharacterized protein</fullName>
    </submittedName>
</protein>
<evidence type="ECO:0000259" key="1">
    <source>
        <dbReference type="PROSITE" id="PS50879"/>
    </source>
</evidence>
<dbReference type="OMA" id="ICCEFRA"/>
<dbReference type="Gramene" id="KMS95883">
    <property type="protein sequence ID" value="KMS95883"/>
    <property type="gene ID" value="BVRB_004210"/>
</dbReference>
<gene>
    <name evidence="3" type="ORF">BVRB_004210</name>
</gene>
<dbReference type="InterPro" id="IPR041588">
    <property type="entry name" value="Integrase_H2C2"/>
</dbReference>
<dbReference type="InterPro" id="IPR036397">
    <property type="entry name" value="RNaseH_sf"/>
</dbReference>
<dbReference type="PANTHER" id="PTHR48475">
    <property type="entry name" value="RIBONUCLEASE H"/>
    <property type="match status" value="1"/>
</dbReference>
<dbReference type="PROSITE" id="PS50994">
    <property type="entry name" value="INTEGRASE"/>
    <property type="match status" value="1"/>
</dbReference>
<accession>A0A0J8B7E2</accession>
<evidence type="ECO:0000313" key="3">
    <source>
        <dbReference type="EMBL" id="KMS95883.1"/>
    </source>
</evidence>
<dbReference type="Pfam" id="PF13456">
    <property type="entry name" value="RVT_3"/>
    <property type="match status" value="1"/>
</dbReference>
<dbReference type="AlphaFoldDB" id="A0A0J8B7E2"/>
<keyword evidence="4" id="KW-1185">Reference proteome</keyword>
<dbReference type="Pfam" id="PF17921">
    <property type="entry name" value="Integrase_H2C2"/>
    <property type="match status" value="1"/>
</dbReference>
<dbReference type="PANTHER" id="PTHR48475:SF2">
    <property type="entry name" value="RIBONUCLEASE H"/>
    <property type="match status" value="1"/>
</dbReference>
<feature type="domain" description="RNase H type-1" evidence="1">
    <location>
        <begin position="159"/>
        <end position="288"/>
    </location>
</feature>
<dbReference type="InterPro" id="IPR002156">
    <property type="entry name" value="RNaseH_domain"/>
</dbReference>
<dbReference type="SUPFAM" id="SSF53098">
    <property type="entry name" value="Ribonuclease H-like"/>
    <property type="match status" value="2"/>
</dbReference>
<proteinExistence type="predicted"/>
<dbReference type="Gene3D" id="3.30.420.10">
    <property type="entry name" value="Ribonuclease H-like superfamily/Ribonuclease H"/>
    <property type="match status" value="2"/>
</dbReference>
<dbReference type="Pfam" id="PF00665">
    <property type="entry name" value="rve"/>
    <property type="match status" value="1"/>
</dbReference>
<dbReference type="GO" id="GO:0004523">
    <property type="term" value="F:RNA-DNA hybrid ribonuclease activity"/>
    <property type="evidence" value="ECO:0007669"/>
    <property type="project" value="InterPro"/>
</dbReference>
<evidence type="ECO:0000313" key="4">
    <source>
        <dbReference type="Proteomes" id="UP000035740"/>
    </source>
</evidence>
<dbReference type="CDD" id="cd09279">
    <property type="entry name" value="RNase_HI_like"/>
    <property type="match status" value="1"/>
</dbReference>
<evidence type="ECO:0000259" key="2">
    <source>
        <dbReference type="PROSITE" id="PS50994"/>
    </source>
</evidence>
<dbReference type="OrthoDB" id="1934793at2759"/>
<name>A0A0J8B7E2_BETVV</name>
<dbReference type="GO" id="GO:0015074">
    <property type="term" value="P:DNA integration"/>
    <property type="evidence" value="ECO:0007669"/>
    <property type="project" value="InterPro"/>
</dbReference>
<reference evidence="3 4" key="1">
    <citation type="journal article" date="2014" name="Nature">
        <title>The genome of the recently domesticated crop plant sugar beet (Beta vulgaris).</title>
        <authorList>
            <person name="Dohm J.C."/>
            <person name="Minoche A.E."/>
            <person name="Holtgrawe D."/>
            <person name="Capella-Gutierrez S."/>
            <person name="Zakrzewski F."/>
            <person name="Tafer H."/>
            <person name="Rupp O."/>
            <person name="Sorensen T.R."/>
            <person name="Stracke R."/>
            <person name="Reinhardt R."/>
            <person name="Goesmann A."/>
            <person name="Kraft T."/>
            <person name="Schulz B."/>
            <person name="Stadler P.F."/>
            <person name="Schmidt T."/>
            <person name="Gabaldon T."/>
            <person name="Lehrach H."/>
            <person name="Weisshaar B."/>
            <person name="Himmelbauer H."/>
        </authorList>
    </citation>
    <scope>NUCLEOTIDE SEQUENCE [LARGE SCALE GENOMIC DNA]</scope>
    <source>
        <tissue evidence="3">Taproot</tissue>
    </source>
</reference>